<gene>
    <name evidence="2" type="ORF">M0H32_20430</name>
</gene>
<reference evidence="2" key="1">
    <citation type="submission" date="2022-04" db="EMBL/GenBank/DDBJ databases">
        <title>Roseibium sp. CAU 1639 isolated from mud.</title>
        <authorList>
            <person name="Kim W."/>
        </authorList>
    </citation>
    <scope>NUCLEOTIDE SEQUENCE</scope>
    <source>
        <strain evidence="2">CAU 1639</strain>
    </source>
</reference>
<name>A0ABT0GYN1_9HYPH</name>
<dbReference type="Pfam" id="PF13673">
    <property type="entry name" value="Acetyltransf_10"/>
    <property type="match status" value="1"/>
</dbReference>
<dbReference type="InterPro" id="IPR016181">
    <property type="entry name" value="Acyl_CoA_acyltransferase"/>
</dbReference>
<evidence type="ECO:0000313" key="2">
    <source>
        <dbReference type="EMBL" id="MCK7614542.1"/>
    </source>
</evidence>
<feature type="domain" description="N-acetyltransferase" evidence="1">
    <location>
        <begin position="13"/>
        <end position="159"/>
    </location>
</feature>
<comment type="caution">
    <text evidence="2">The sequence shown here is derived from an EMBL/GenBank/DDBJ whole genome shotgun (WGS) entry which is preliminary data.</text>
</comment>
<dbReference type="CDD" id="cd04301">
    <property type="entry name" value="NAT_SF"/>
    <property type="match status" value="1"/>
</dbReference>
<dbReference type="RefSeq" id="WP_248157170.1">
    <property type="nucleotide sequence ID" value="NZ_JALNMJ010000016.1"/>
</dbReference>
<dbReference type="SUPFAM" id="SSF55729">
    <property type="entry name" value="Acyl-CoA N-acyltransferases (Nat)"/>
    <property type="match status" value="1"/>
</dbReference>
<sequence>MNKAFPQANTRDILIRKAEASDLADLVRIENSVFDGDRISRRSFRRFLESAGACLLVAEDTDGVVGYVLLLLRQGTALARLYSLAVSPDRQGQGLGARLLDAAEAAAFEHDRIVLRLEVREDNAGARGLYEQGGYKALGRVPGYYEDGSAALRMEKLLHGPKLGTGRAPYYSQTTDFTCGPACALMALTCFDRGITAGPLEELDLWREATTIFLASGHGGCGPFGLANALARRGLSIEVRLSPDEPLFLTSVRNPEKRKILQLVQEGYREEATRLGIGRSDQPLDATGLGQAVAVGALAIVLISGYRMFGQKVPHWVLVHGADARHLIIHDPWLEHERHESPADAANLPIPFAEFDRMARWGRTAVRAQILIKKDA</sequence>
<dbReference type="EMBL" id="JALNMJ010000016">
    <property type="protein sequence ID" value="MCK7614542.1"/>
    <property type="molecule type" value="Genomic_DNA"/>
</dbReference>
<evidence type="ECO:0000259" key="1">
    <source>
        <dbReference type="PROSITE" id="PS51186"/>
    </source>
</evidence>
<organism evidence="2 3">
    <name type="scientific">Roseibium sediminicola</name>
    <dbReference type="NCBI Taxonomy" id="2933272"/>
    <lineage>
        <taxon>Bacteria</taxon>
        <taxon>Pseudomonadati</taxon>
        <taxon>Pseudomonadota</taxon>
        <taxon>Alphaproteobacteria</taxon>
        <taxon>Hyphomicrobiales</taxon>
        <taxon>Stappiaceae</taxon>
        <taxon>Roseibium</taxon>
    </lineage>
</organism>
<dbReference type="PROSITE" id="PS51186">
    <property type="entry name" value="GNAT"/>
    <property type="match status" value="1"/>
</dbReference>
<dbReference type="InterPro" id="IPR000182">
    <property type="entry name" value="GNAT_dom"/>
</dbReference>
<dbReference type="Proteomes" id="UP001431221">
    <property type="component" value="Unassembled WGS sequence"/>
</dbReference>
<dbReference type="Gene3D" id="3.40.630.30">
    <property type="match status" value="1"/>
</dbReference>
<accession>A0ABT0GYN1</accession>
<evidence type="ECO:0000313" key="3">
    <source>
        <dbReference type="Proteomes" id="UP001431221"/>
    </source>
</evidence>
<proteinExistence type="predicted"/>
<protein>
    <submittedName>
        <fullName evidence="2">GNAT family N-acetyltransferase/peptidase C39 family protein</fullName>
    </submittedName>
</protein>
<dbReference type="PANTHER" id="PTHR43072">
    <property type="entry name" value="N-ACETYLTRANSFERASE"/>
    <property type="match status" value="1"/>
</dbReference>
<dbReference type="Gene3D" id="3.90.70.10">
    <property type="entry name" value="Cysteine proteinases"/>
    <property type="match status" value="1"/>
</dbReference>
<keyword evidence="3" id="KW-1185">Reference proteome</keyword>
<dbReference type="Pfam" id="PF11814">
    <property type="entry name" value="DUF3335"/>
    <property type="match status" value="1"/>
</dbReference>
<dbReference type="InterPro" id="IPR021770">
    <property type="entry name" value="DUF3335"/>
</dbReference>